<evidence type="ECO:0000256" key="5">
    <source>
        <dbReference type="ARBA" id="ARBA00023224"/>
    </source>
</evidence>
<evidence type="ECO:0000259" key="7">
    <source>
        <dbReference type="Pfam" id="PF17787"/>
    </source>
</evidence>
<dbReference type="Gene3D" id="3.20.20.190">
    <property type="entry name" value="Phosphatidylinositol (PI) phosphodiesterase"/>
    <property type="match status" value="1"/>
</dbReference>
<evidence type="ECO:0000256" key="2">
    <source>
        <dbReference type="ARBA" id="ARBA00022801"/>
    </source>
</evidence>
<gene>
    <name evidence="9" type="ORF">QE152_g19279</name>
</gene>
<dbReference type="CDD" id="cd13361">
    <property type="entry name" value="PH_PLC_beta"/>
    <property type="match status" value="1"/>
</dbReference>
<evidence type="ECO:0000259" key="6">
    <source>
        <dbReference type="Pfam" id="PF00388"/>
    </source>
</evidence>
<dbReference type="InterPro" id="IPR053945">
    <property type="entry name" value="PLCB1-4-like_EFh"/>
</dbReference>
<dbReference type="FunFam" id="2.30.29.240:FF:000001">
    <property type="entry name" value="1-phosphatidylinositol 4,5-bisphosphate phosphodiesterase"/>
    <property type="match status" value="1"/>
</dbReference>
<keyword evidence="3" id="KW-0442">Lipid degradation</keyword>
<dbReference type="InterPro" id="IPR000909">
    <property type="entry name" value="PLipase_C_PInositol-sp_X_dom"/>
</dbReference>
<dbReference type="Gene3D" id="1.10.238.10">
    <property type="entry name" value="EF-hand"/>
    <property type="match status" value="1"/>
</dbReference>
<feature type="domain" description="Phosphoinositide phospholipase C beta 1-4-like EF-hand" evidence="8">
    <location>
        <begin position="147"/>
        <end position="217"/>
    </location>
</feature>
<dbReference type="GO" id="GO:0016042">
    <property type="term" value="P:lipid catabolic process"/>
    <property type="evidence" value="ECO:0007669"/>
    <property type="project" value="UniProtKB-KW"/>
</dbReference>
<evidence type="ECO:0000256" key="1">
    <source>
        <dbReference type="ARBA" id="ARBA00012368"/>
    </source>
</evidence>
<dbReference type="SUPFAM" id="SSF47473">
    <property type="entry name" value="EF-hand"/>
    <property type="match status" value="1"/>
</dbReference>
<dbReference type="AlphaFoldDB" id="A0AAW1KSG9"/>
<dbReference type="Proteomes" id="UP001458880">
    <property type="component" value="Unassembled WGS sequence"/>
</dbReference>
<dbReference type="Gene3D" id="2.30.29.240">
    <property type="match status" value="1"/>
</dbReference>
<dbReference type="InterPro" id="IPR011992">
    <property type="entry name" value="EF-hand-dom_pair"/>
</dbReference>
<evidence type="ECO:0000259" key="8">
    <source>
        <dbReference type="Pfam" id="PF22631"/>
    </source>
</evidence>
<feature type="domain" description="Phosphatidylinositol-specific phospholipase C X" evidence="6">
    <location>
        <begin position="314"/>
        <end position="336"/>
    </location>
</feature>
<evidence type="ECO:0000313" key="9">
    <source>
        <dbReference type="EMBL" id="KAK9723316.1"/>
    </source>
</evidence>
<keyword evidence="10" id="KW-1185">Reference proteome</keyword>
<proteinExistence type="predicted"/>
<accession>A0AAW1KSG9</accession>
<comment type="caution">
    <text evidence="9">The sequence shown here is derived from an EMBL/GenBank/DDBJ whole genome shotgun (WGS) entry which is preliminary data.</text>
</comment>
<dbReference type="PANTHER" id="PTHR10336">
    <property type="entry name" value="PHOSPHOINOSITIDE-SPECIFIC PHOSPHOLIPASE C FAMILY PROTEIN"/>
    <property type="match status" value="1"/>
</dbReference>
<reference evidence="9 10" key="1">
    <citation type="journal article" date="2024" name="BMC Genomics">
        <title>De novo assembly and annotation of Popillia japonica's genome with initial clues to its potential as an invasive pest.</title>
        <authorList>
            <person name="Cucini C."/>
            <person name="Boschi S."/>
            <person name="Funari R."/>
            <person name="Cardaioli E."/>
            <person name="Iannotti N."/>
            <person name="Marturano G."/>
            <person name="Paoli F."/>
            <person name="Bruttini M."/>
            <person name="Carapelli A."/>
            <person name="Frati F."/>
            <person name="Nardi F."/>
        </authorList>
    </citation>
    <scope>NUCLEOTIDE SEQUENCE [LARGE SCALE GENOMIC DNA]</scope>
    <source>
        <strain evidence="9">DMR45628</strain>
    </source>
</reference>
<dbReference type="SUPFAM" id="SSF50729">
    <property type="entry name" value="PH domain-like"/>
    <property type="match status" value="1"/>
</dbReference>
<keyword evidence="4" id="KW-0443">Lipid metabolism</keyword>
<sequence>MTKKFEFDWRIPVPEPLLAGCTFDRWTEERDNIVWEQNAVFKVDEYGFFIYWKSDGKDGDVIELCQVSDIRAGGIPSDRKLLSNLQTKHGNELDERSLTICSGTDYININYQHVVCPDPKTAKVWLDGLRKITHNVKANNFCPMTCLKKHWMRLCFTVDSQGKVPVKVVARTFASGKTEKLVYQCLSELSLPSGKSDVMEKDDFTFDKFYALYHKICPRNDIEELFREIAQGKDFIALDQFVNFLNEKQRDPRLNEILYPLYDDKRAIEIITTYEQDEKAKEEKKLTKDGLIRYLMSDENAPVFLDRLDIYMDMDLPLCAYYINSSHNTYLIGRQFGD</sequence>
<keyword evidence="5" id="KW-0807">Transducer</keyword>
<evidence type="ECO:0000313" key="10">
    <source>
        <dbReference type="Proteomes" id="UP001458880"/>
    </source>
</evidence>
<dbReference type="Pfam" id="PF17787">
    <property type="entry name" value="PH_14"/>
    <property type="match status" value="1"/>
</dbReference>
<dbReference type="Pfam" id="PF22631">
    <property type="entry name" value="PLCB1-4-like_EFh"/>
    <property type="match status" value="1"/>
</dbReference>
<dbReference type="GO" id="GO:0046488">
    <property type="term" value="P:phosphatidylinositol metabolic process"/>
    <property type="evidence" value="ECO:0007669"/>
    <property type="project" value="TreeGrafter"/>
</dbReference>
<dbReference type="GO" id="GO:0051209">
    <property type="term" value="P:release of sequestered calcium ion into cytosol"/>
    <property type="evidence" value="ECO:0007669"/>
    <property type="project" value="TreeGrafter"/>
</dbReference>
<dbReference type="PROSITE" id="PS50007">
    <property type="entry name" value="PIPLC_X_DOMAIN"/>
    <property type="match status" value="1"/>
</dbReference>
<dbReference type="PANTHER" id="PTHR10336:SF36">
    <property type="entry name" value="1-PHOSPHATIDYLINOSITOL 4,5-BISPHOSPHATE PHOSPHODIESTERASE BETA-4"/>
    <property type="match status" value="1"/>
</dbReference>
<dbReference type="SUPFAM" id="SSF51695">
    <property type="entry name" value="PLC-like phosphodiesterases"/>
    <property type="match status" value="1"/>
</dbReference>
<feature type="domain" description="PLC-beta PH" evidence="7">
    <location>
        <begin position="13"/>
        <end position="140"/>
    </location>
</feature>
<protein>
    <recommendedName>
        <fullName evidence="1">phosphoinositide phospholipase C</fullName>
        <ecNumber evidence="1">3.1.4.11</ecNumber>
    </recommendedName>
</protein>
<name>A0AAW1KSG9_POPJA</name>
<dbReference type="Pfam" id="PF00388">
    <property type="entry name" value="PI-PLC-X"/>
    <property type="match status" value="1"/>
</dbReference>
<dbReference type="InterPro" id="IPR017946">
    <property type="entry name" value="PLC-like_Pdiesterase_TIM-brl"/>
</dbReference>
<dbReference type="GO" id="GO:0004435">
    <property type="term" value="F:phosphatidylinositol-4,5-bisphosphate phospholipase C activity"/>
    <property type="evidence" value="ECO:0007669"/>
    <property type="project" value="UniProtKB-EC"/>
</dbReference>
<evidence type="ECO:0000256" key="4">
    <source>
        <dbReference type="ARBA" id="ARBA00023098"/>
    </source>
</evidence>
<dbReference type="EC" id="3.1.4.11" evidence="1"/>
<dbReference type="InterPro" id="IPR037862">
    <property type="entry name" value="PLC-beta_PH"/>
</dbReference>
<organism evidence="9 10">
    <name type="scientific">Popillia japonica</name>
    <name type="common">Japanese beetle</name>
    <dbReference type="NCBI Taxonomy" id="7064"/>
    <lineage>
        <taxon>Eukaryota</taxon>
        <taxon>Metazoa</taxon>
        <taxon>Ecdysozoa</taxon>
        <taxon>Arthropoda</taxon>
        <taxon>Hexapoda</taxon>
        <taxon>Insecta</taxon>
        <taxon>Pterygota</taxon>
        <taxon>Neoptera</taxon>
        <taxon>Endopterygota</taxon>
        <taxon>Coleoptera</taxon>
        <taxon>Polyphaga</taxon>
        <taxon>Scarabaeiformia</taxon>
        <taxon>Scarabaeidae</taxon>
        <taxon>Rutelinae</taxon>
        <taxon>Popillia</taxon>
    </lineage>
</organism>
<dbReference type="GO" id="GO:0048015">
    <property type="term" value="P:phosphatidylinositol-mediated signaling"/>
    <property type="evidence" value="ECO:0007669"/>
    <property type="project" value="TreeGrafter"/>
</dbReference>
<evidence type="ECO:0000256" key="3">
    <source>
        <dbReference type="ARBA" id="ARBA00022963"/>
    </source>
</evidence>
<keyword evidence="2" id="KW-0378">Hydrolase</keyword>
<dbReference type="EMBL" id="JASPKY010000181">
    <property type="protein sequence ID" value="KAK9723316.1"/>
    <property type="molecule type" value="Genomic_DNA"/>
</dbReference>
<dbReference type="InterPro" id="IPR001192">
    <property type="entry name" value="PI-PLC_fam"/>
</dbReference>
<dbReference type="FunFam" id="1.10.238.10:FF:000024">
    <property type="entry name" value="1-phosphatidylinositol 4,5-bisphosphate phosphodiesterase"/>
    <property type="match status" value="1"/>
</dbReference>